<dbReference type="Proteomes" id="UP000294466">
    <property type="component" value="Chromosome"/>
</dbReference>
<evidence type="ECO:0000259" key="12">
    <source>
        <dbReference type="SMART" id="SM00962"/>
    </source>
</evidence>
<proteinExistence type="inferred from homology"/>
<evidence type="ECO:0000256" key="6">
    <source>
        <dbReference type="ARBA" id="ARBA00022801"/>
    </source>
</evidence>
<dbReference type="InterPro" id="IPR013822">
    <property type="entry name" value="Signal_recog_particl_SRP54_hlx"/>
</dbReference>
<dbReference type="Gene3D" id="1.20.120.140">
    <property type="entry name" value="Signal recognition particle SRP54, nucleotide-binding domain"/>
    <property type="match status" value="1"/>
</dbReference>
<keyword evidence="4" id="KW-0963">Cytoplasm</keyword>
<dbReference type="GO" id="GO:0005886">
    <property type="term" value="C:plasma membrane"/>
    <property type="evidence" value="ECO:0007669"/>
    <property type="project" value="UniProtKB-SubCell"/>
</dbReference>
<keyword evidence="5" id="KW-0547">Nucleotide-binding</keyword>
<comment type="catalytic activity">
    <reaction evidence="10">
        <text>GTP + H2O = GDP + phosphate + H(+)</text>
        <dbReference type="Rhea" id="RHEA:19669"/>
        <dbReference type="ChEBI" id="CHEBI:15377"/>
        <dbReference type="ChEBI" id="CHEBI:15378"/>
        <dbReference type="ChEBI" id="CHEBI:37565"/>
        <dbReference type="ChEBI" id="CHEBI:43474"/>
        <dbReference type="ChEBI" id="CHEBI:58189"/>
        <dbReference type="EC" id="3.6.5.4"/>
    </reaction>
</comment>
<keyword evidence="7" id="KW-0342">GTP-binding</keyword>
<feature type="domain" description="AAA+ ATPase" evidence="11">
    <location>
        <begin position="144"/>
        <end position="336"/>
    </location>
</feature>
<evidence type="ECO:0000256" key="3">
    <source>
        <dbReference type="ARBA" id="ARBA00022475"/>
    </source>
</evidence>
<dbReference type="NCBIfam" id="TIGR00064">
    <property type="entry name" value="ftsY"/>
    <property type="match status" value="1"/>
</dbReference>
<dbReference type="InterPro" id="IPR027417">
    <property type="entry name" value="P-loop_NTPase"/>
</dbReference>
<keyword evidence="9 14" id="KW-0675">Receptor</keyword>
<dbReference type="InterPro" id="IPR004390">
    <property type="entry name" value="SR_rcpt_FtsY"/>
</dbReference>
<dbReference type="SUPFAM" id="SSF47364">
    <property type="entry name" value="Domain of the SRP/SRP receptor G-proteins"/>
    <property type="match status" value="1"/>
</dbReference>
<dbReference type="Pfam" id="PF00448">
    <property type="entry name" value="SRP54"/>
    <property type="match status" value="1"/>
</dbReference>
<dbReference type="FunFam" id="3.40.50.300:FF:000053">
    <property type="entry name" value="Signal recognition particle receptor FtsY"/>
    <property type="match status" value="1"/>
</dbReference>
<dbReference type="GO" id="GO:0005047">
    <property type="term" value="F:signal recognition particle binding"/>
    <property type="evidence" value="ECO:0007669"/>
    <property type="project" value="TreeGrafter"/>
</dbReference>
<evidence type="ECO:0000256" key="9">
    <source>
        <dbReference type="ARBA" id="ARBA00023170"/>
    </source>
</evidence>
<evidence type="ECO:0000256" key="1">
    <source>
        <dbReference type="ARBA" id="ARBA00004413"/>
    </source>
</evidence>
<dbReference type="GO" id="GO:0006614">
    <property type="term" value="P:SRP-dependent cotranslational protein targeting to membrane"/>
    <property type="evidence" value="ECO:0007669"/>
    <property type="project" value="InterPro"/>
</dbReference>
<protein>
    <submittedName>
        <fullName evidence="14">Signal recognition particle receptor FtsY, partial</fullName>
    </submittedName>
</protein>
<accession>A0A451CWJ5</accession>
<dbReference type="SUPFAM" id="SSF52540">
    <property type="entry name" value="P-loop containing nucleoside triphosphate hydrolases"/>
    <property type="match status" value="1"/>
</dbReference>
<keyword evidence="8" id="KW-0472">Membrane</keyword>
<evidence type="ECO:0000256" key="2">
    <source>
        <dbReference type="ARBA" id="ARBA00008531"/>
    </source>
</evidence>
<evidence type="ECO:0000256" key="8">
    <source>
        <dbReference type="ARBA" id="ARBA00023136"/>
    </source>
</evidence>
<dbReference type="GO" id="GO:0003924">
    <property type="term" value="F:GTPase activity"/>
    <property type="evidence" value="ECO:0007669"/>
    <property type="project" value="TreeGrafter"/>
</dbReference>
<dbReference type="InterPro" id="IPR000897">
    <property type="entry name" value="SRP54_GTPase_dom"/>
</dbReference>
<evidence type="ECO:0000313" key="15">
    <source>
        <dbReference type="Proteomes" id="UP000294466"/>
    </source>
</evidence>
<dbReference type="SMART" id="SM00382">
    <property type="entry name" value="AAA"/>
    <property type="match status" value="1"/>
</dbReference>
<dbReference type="InterPro" id="IPR003593">
    <property type="entry name" value="AAA+_ATPase"/>
</dbReference>
<dbReference type="Pfam" id="PF02881">
    <property type="entry name" value="SRP54_N"/>
    <property type="match status" value="1"/>
</dbReference>
<feature type="domain" description="SRP54-type proteins GTP-binding" evidence="12">
    <location>
        <begin position="145"/>
        <end position="346"/>
    </location>
</feature>
<evidence type="ECO:0000256" key="7">
    <source>
        <dbReference type="ARBA" id="ARBA00023134"/>
    </source>
</evidence>
<dbReference type="SMART" id="SM00963">
    <property type="entry name" value="SRP54_N"/>
    <property type="match status" value="1"/>
</dbReference>
<name>A0A451CWJ5_9GAMM</name>
<dbReference type="PANTHER" id="PTHR43134">
    <property type="entry name" value="SIGNAL RECOGNITION PARTICLE RECEPTOR SUBUNIT ALPHA"/>
    <property type="match status" value="1"/>
</dbReference>
<dbReference type="InterPro" id="IPR036225">
    <property type="entry name" value="SRP/SRP_N"/>
</dbReference>
<keyword evidence="3" id="KW-1003">Cell membrane</keyword>
<evidence type="ECO:0000256" key="5">
    <source>
        <dbReference type="ARBA" id="ARBA00022741"/>
    </source>
</evidence>
<evidence type="ECO:0000256" key="10">
    <source>
        <dbReference type="ARBA" id="ARBA00048027"/>
    </source>
</evidence>
<evidence type="ECO:0000259" key="13">
    <source>
        <dbReference type="SMART" id="SM00963"/>
    </source>
</evidence>
<dbReference type="EMBL" id="LR217692">
    <property type="protein sequence ID" value="VFP77589.1"/>
    <property type="molecule type" value="Genomic_DNA"/>
</dbReference>
<keyword evidence="6" id="KW-0378">Hydrolase</keyword>
<comment type="subcellular location">
    <subcellularLocation>
        <location evidence="1">Cell membrane</location>
        <topology evidence="1">Peripheral membrane protein</topology>
        <orientation evidence="1">Cytoplasmic side</orientation>
    </subcellularLocation>
</comment>
<evidence type="ECO:0000259" key="11">
    <source>
        <dbReference type="SMART" id="SM00382"/>
    </source>
</evidence>
<evidence type="ECO:0000256" key="4">
    <source>
        <dbReference type="ARBA" id="ARBA00022490"/>
    </source>
</evidence>
<feature type="domain" description="Signal recognition particle SRP54 helical bundle" evidence="13">
    <location>
        <begin position="49"/>
        <end position="129"/>
    </location>
</feature>
<dbReference type="SMART" id="SM00962">
    <property type="entry name" value="SRP54"/>
    <property type="match status" value="1"/>
</dbReference>
<dbReference type="GO" id="GO:0005737">
    <property type="term" value="C:cytoplasm"/>
    <property type="evidence" value="ECO:0007669"/>
    <property type="project" value="UniProtKB-ARBA"/>
</dbReference>
<dbReference type="GO" id="GO:0005525">
    <property type="term" value="F:GTP binding"/>
    <property type="evidence" value="ECO:0007669"/>
    <property type="project" value="UniProtKB-KW"/>
</dbReference>
<organism evidence="14 15">
    <name type="scientific">Buchnera aphidicola</name>
    <name type="common">Cinara cf. splendens/pseudotsugae 3390</name>
    <dbReference type="NCBI Taxonomy" id="2518980"/>
    <lineage>
        <taxon>Bacteria</taxon>
        <taxon>Pseudomonadati</taxon>
        <taxon>Pseudomonadota</taxon>
        <taxon>Gammaproteobacteria</taxon>
        <taxon>Enterobacterales</taxon>
        <taxon>Erwiniaceae</taxon>
        <taxon>Buchnera</taxon>
    </lineage>
</organism>
<reference evidence="14 15" key="1">
    <citation type="submission" date="2019-02" db="EMBL/GenBank/DDBJ databases">
        <authorList>
            <person name="Manzano-Marin A."/>
            <person name="Manzano-Marin A."/>
        </authorList>
    </citation>
    <scope>NUCLEOTIDE SEQUENCE [LARGE SCALE GENOMIC DNA]</scope>
    <source>
        <strain evidence="14 15">BuCisplendens/pseudotsugae</strain>
    </source>
</reference>
<comment type="similarity">
    <text evidence="2">Belongs to the GTP-binding SRP family.</text>
</comment>
<gene>
    <name evidence="14" type="primary">ftsY</name>
    <name evidence="14" type="ORF">BUCISPPS3390_015</name>
</gene>
<dbReference type="Gene3D" id="3.40.50.300">
    <property type="entry name" value="P-loop containing nucleotide triphosphate hydrolases"/>
    <property type="match status" value="1"/>
</dbReference>
<sequence>MCNKKKNFFSSLKSFFEKKNQNNTSENKTKTCLKDSFPNSSNYKISSFFNNYIHSTKNFFINKINSIFYAPKLDEKMFKELKNLLLSSDFGITATEKILHIFKKHIKRKNLINSKQAITYFKNLLLNMLVVSKDKNCSISKTKMPFIILIIGVNGVGKTTVVTKLAYYYKTLGYSTMVAAGDTYRSAAIDQLTDLGVLHDISVFSKPLGSDPASVVFDAIKESIKQKKNILIIDTAGRLHNKYHLIQELQKINRVINKCHPTAPHEIFLVLDAGIGQNSIEQARVFSSNLPVTGSIITKLDGTAKGGIIFSIANELTIPICFVGTGDKITDFSSFDSTKFVDSFFNIS</sequence>
<evidence type="ECO:0000313" key="14">
    <source>
        <dbReference type="EMBL" id="VFP77589.1"/>
    </source>
</evidence>
<dbReference type="InterPro" id="IPR042101">
    <property type="entry name" value="SRP54_N_sf"/>
</dbReference>
<dbReference type="AlphaFoldDB" id="A0A451CWJ5"/>
<dbReference type="PANTHER" id="PTHR43134:SF1">
    <property type="entry name" value="SIGNAL RECOGNITION PARTICLE RECEPTOR SUBUNIT ALPHA"/>
    <property type="match status" value="1"/>
</dbReference>